<keyword evidence="2" id="KW-1133">Transmembrane helix</keyword>
<keyword evidence="2" id="KW-0812">Transmembrane</keyword>
<proteinExistence type="predicted"/>
<feature type="compositionally biased region" description="Low complexity" evidence="1">
    <location>
        <begin position="31"/>
        <end position="42"/>
    </location>
</feature>
<dbReference type="GeneID" id="112924794"/>
<evidence type="ECO:0000259" key="3">
    <source>
        <dbReference type="Pfam" id="PF02932"/>
    </source>
</evidence>
<dbReference type="Pfam" id="PF02932">
    <property type="entry name" value="Neur_chan_memb"/>
    <property type="match status" value="1"/>
</dbReference>
<evidence type="ECO:0000256" key="2">
    <source>
        <dbReference type="SAM" id="Phobius"/>
    </source>
</evidence>
<keyword evidence="4" id="KW-1185">Reference proteome</keyword>
<feature type="transmembrane region" description="Helical" evidence="2">
    <location>
        <begin position="310"/>
        <end position="333"/>
    </location>
</feature>
<feature type="domain" description="Neurotransmitter-gated ion-channel transmembrane" evidence="3">
    <location>
        <begin position="309"/>
        <end position="478"/>
    </location>
</feature>
<dbReference type="Proteomes" id="UP001652641">
    <property type="component" value="Chromosome 12"/>
</dbReference>
<sequence>MGRLNPFPRAPPPPQPRTPLPRPRTPRCPRPELTGPPSVPRPGGRRQSCRREEDPRRPRPHRHSHAPCSTSRALAPTAAPACRTPCPAAWASRLSAAPGSPAPGAGPGLPAPPSSRRASCCSHRAEICRGGCRGWGMWGPVPPCPLLPQPPSPTSHKVAPKLTTLAAASLSTSLRVGVGAGGPCGSRWDSSSWNLCSRYSWAEATASSREDSSGGCRATWTRSRGSGDSGAVGAGDSARGARGRGRSLTSVELWKWYTHSRVSRELGVPFMVAGGRGSTEPRGVWPRRGGADSPARPVVCEVTRRGLCRYLIFVMVVATIIVMNCVIVLNVSLRTPTTHAMSRRLRHVLLEQLPSLLGSSAPPEAPRAAPPPRRASSVGLLLRAEELILKKPRSELVFEGQRHRHGAWTAAALCQSLGAAAPEIRCCVEAVNFVAESTRSQEASGEEVSDWVRMGKALDHLCFWAALVLFGVGSSVIFLGGYFNQVPELPYPPCM</sequence>
<feature type="region of interest" description="Disordered" evidence="1">
    <location>
        <begin position="209"/>
        <end position="243"/>
    </location>
</feature>
<evidence type="ECO:0000313" key="5">
    <source>
        <dbReference type="RefSeq" id="XP_072586199.1"/>
    </source>
</evidence>
<keyword evidence="5" id="KW-0675">Receptor</keyword>
<name>A0ABM4Y7C9_VULVU</name>
<feature type="compositionally biased region" description="Pro residues" evidence="1">
    <location>
        <begin position="8"/>
        <end position="28"/>
    </location>
</feature>
<keyword evidence="2" id="KW-0472">Membrane</keyword>
<evidence type="ECO:0000256" key="1">
    <source>
        <dbReference type="SAM" id="MobiDB-lite"/>
    </source>
</evidence>
<dbReference type="SUPFAM" id="SSF90112">
    <property type="entry name" value="Neurotransmitter-gated ion-channel transmembrane pore"/>
    <property type="match status" value="1"/>
</dbReference>
<protein>
    <submittedName>
        <fullName evidence="5">Acetylcholine receptor subunit epsilon isoform X5</fullName>
    </submittedName>
</protein>
<accession>A0ABM4Y7C9</accession>
<organism evidence="4 5">
    <name type="scientific">Vulpes vulpes</name>
    <name type="common">Red fox</name>
    <dbReference type="NCBI Taxonomy" id="9627"/>
    <lineage>
        <taxon>Eukaryota</taxon>
        <taxon>Metazoa</taxon>
        <taxon>Chordata</taxon>
        <taxon>Craniata</taxon>
        <taxon>Vertebrata</taxon>
        <taxon>Euteleostomi</taxon>
        <taxon>Mammalia</taxon>
        <taxon>Eutheria</taxon>
        <taxon>Laurasiatheria</taxon>
        <taxon>Carnivora</taxon>
        <taxon>Caniformia</taxon>
        <taxon>Canidae</taxon>
        <taxon>Vulpes</taxon>
    </lineage>
</organism>
<dbReference type="InterPro" id="IPR038050">
    <property type="entry name" value="Neuro_actylchol_rec"/>
</dbReference>
<feature type="region of interest" description="Disordered" evidence="1">
    <location>
        <begin position="95"/>
        <end position="115"/>
    </location>
</feature>
<feature type="transmembrane region" description="Helical" evidence="2">
    <location>
        <begin position="461"/>
        <end position="483"/>
    </location>
</feature>
<dbReference type="InterPro" id="IPR006029">
    <property type="entry name" value="Neurotrans-gated_channel_TM"/>
</dbReference>
<gene>
    <name evidence="5" type="primary">CHRNE</name>
</gene>
<dbReference type="RefSeq" id="XP_072586199.1">
    <property type="nucleotide sequence ID" value="XM_072730098.1"/>
</dbReference>
<dbReference type="Gene3D" id="1.20.58.390">
    <property type="entry name" value="Neurotransmitter-gated ion-channel transmembrane domain"/>
    <property type="match status" value="2"/>
</dbReference>
<evidence type="ECO:0000313" key="4">
    <source>
        <dbReference type="Proteomes" id="UP001652641"/>
    </source>
</evidence>
<feature type="region of interest" description="Disordered" evidence="1">
    <location>
        <begin position="1"/>
        <end position="73"/>
    </location>
</feature>
<dbReference type="InterPro" id="IPR036719">
    <property type="entry name" value="Neuro-gated_channel_TM_sf"/>
</dbReference>
<reference evidence="5" key="1">
    <citation type="submission" date="2025-08" db="UniProtKB">
        <authorList>
            <consortium name="RefSeq"/>
        </authorList>
    </citation>
    <scope>IDENTIFICATION</scope>
    <source>
        <tissue evidence="5">Cell line</tissue>
    </source>
</reference>